<evidence type="ECO:0000259" key="4">
    <source>
        <dbReference type="PROSITE" id="PS50995"/>
    </source>
</evidence>
<dbReference type="InterPro" id="IPR036388">
    <property type="entry name" value="WH-like_DNA-bd_sf"/>
</dbReference>
<dbReference type="SMART" id="SM00347">
    <property type="entry name" value="HTH_MARR"/>
    <property type="match status" value="1"/>
</dbReference>
<accession>A0ABS1MB61</accession>
<dbReference type="InterPro" id="IPR039422">
    <property type="entry name" value="MarR/SlyA-like"/>
</dbReference>
<name>A0ABS1MB61_9NOCA</name>
<sequence>MLVTTTRALEDDLNERLRNALDPSLRPAHYAVFRHLDPVGSRVTALAESAGMTQQSMGELITHLEARGYVERRVDPSDKRARLVVPTAAGRAGLGVAATGIADIEKRLRSALGRDGLAELRALLARAHAALADRPA</sequence>
<dbReference type="Gene3D" id="1.10.10.10">
    <property type="entry name" value="Winged helix-like DNA-binding domain superfamily/Winged helix DNA-binding domain"/>
    <property type="match status" value="1"/>
</dbReference>
<dbReference type="SUPFAM" id="SSF46785">
    <property type="entry name" value="Winged helix' DNA-binding domain"/>
    <property type="match status" value="1"/>
</dbReference>
<dbReference type="InterPro" id="IPR000835">
    <property type="entry name" value="HTH_MarR-typ"/>
</dbReference>
<dbReference type="EMBL" id="JAERRJ010000010">
    <property type="protein sequence ID" value="MBL1077866.1"/>
    <property type="molecule type" value="Genomic_DNA"/>
</dbReference>
<dbReference type="Proteomes" id="UP000602198">
    <property type="component" value="Unassembled WGS sequence"/>
</dbReference>
<proteinExistence type="predicted"/>
<evidence type="ECO:0000256" key="2">
    <source>
        <dbReference type="ARBA" id="ARBA00023125"/>
    </source>
</evidence>
<keyword evidence="1" id="KW-0805">Transcription regulation</keyword>
<dbReference type="Pfam" id="PF12802">
    <property type="entry name" value="MarR_2"/>
    <property type="match status" value="1"/>
</dbReference>
<keyword evidence="2" id="KW-0238">DNA-binding</keyword>
<gene>
    <name evidence="5" type="ORF">JK358_26020</name>
</gene>
<dbReference type="PANTHER" id="PTHR33164:SF99">
    <property type="entry name" value="MARR FAMILY REGULATORY PROTEIN"/>
    <property type="match status" value="1"/>
</dbReference>
<keyword evidence="3" id="KW-0804">Transcription</keyword>
<comment type="caution">
    <text evidence="5">The sequence shown here is derived from an EMBL/GenBank/DDBJ whole genome shotgun (WGS) entry which is preliminary data.</text>
</comment>
<protein>
    <submittedName>
        <fullName evidence="5">MarR family transcriptional regulator</fullName>
    </submittedName>
</protein>
<evidence type="ECO:0000313" key="6">
    <source>
        <dbReference type="Proteomes" id="UP000602198"/>
    </source>
</evidence>
<dbReference type="InterPro" id="IPR023187">
    <property type="entry name" value="Tscrpt_reg_MarR-type_CS"/>
</dbReference>
<organism evidence="5 6">
    <name type="scientific">Nocardia acididurans</name>
    <dbReference type="NCBI Taxonomy" id="2802282"/>
    <lineage>
        <taxon>Bacteria</taxon>
        <taxon>Bacillati</taxon>
        <taxon>Actinomycetota</taxon>
        <taxon>Actinomycetes</taxon>
        <taxon>Mycobacteriales</taxon>
        <taxon>Nocardiaceae</taxon>
        <taxon>Nocardia</taxon>
    </lineage>
</organism>
<dbReference type="PROSITE" id="PS50995">
    <property type="entry name" value="HTH_MARR_2"/>
    <property type="match status" value="1"/>
</dbReference>
<evidence type="ECO:0000256" key="1">
    <source>
        <dbReference type="ARBA" id="ARBA00023015"/>
    </source>
</evidence>
<evidence type="ECO:0000256" key="3">
    <source>
        <dbReference type="ARBA" id="ARBA00023163"/>
    </source>
</evidence>
<keyword evidence="6" id="KW-1185">Reference proteome</keyword>
<reference evidence="5 6" key="1">
    <citation type="submission" date="2021-01" db="EMBL/GenBank/DDBJ databases">
        <title>WGS of actinomycetes isolated from Thailand.</title>
        <authorList>
            <person name="Thawai C."/>
        </authorList>
    </citation>
    <scope>NUCLEOTIDE SEQUENCE [LARGE SCALE GENOMIC DNA]</scope>
    <source>
        <strain evidence="5 6">LPG 2</strain>
    </source>
</reference>
<dbReference type="PANTHER" id="PTHR33164">
    <property type="entry name" value="TRANSCRIPTIONAL REGULATOR, MARR FAMILY"/>
    <property type="match status" value="1"/>
</dbReference>
<feature type="domain" description="HTH marR-type" evidence="4">
    <location>
        <begin position="1"/>
        <end position="129"/>
    </location>
</feature>
<dbReference type="PROSITE" id="PS01117">
    <property type="entry name" value="HTH_MARR_1"/>
    <property type="match status" value="1"/>
</dbReference>
<evidence type="ECO:0000313" key="5">
    <source>
        <dbReference type="EMBL" id="MBL1077866.1"/>
    </source>
</evidence>
<dbReference type="InterPro" id="IPR036390">
    <property type="entry name" value="WH_DNA-bd_sf"/>
</dbReference>